<dbReference type="PANTHER" id="PTHR30406:SF8">
    <property type="entry name" value="SULFATE TRANSPORT SYSTEM PERMEASE PROTEIN CYST"/>
    <property type="match status" value="1"/>
</dbReference>
<evidence type="ECO:0000313" key="13">
    <source>
        <dbReference type="Proteomes" id="UP000319836"/>
    </source>
</evidence>
<evidence type="ECO:0000256" key="9">
    <source>
        <dbReference type="SAM" id="MobiDB-lite"/>
    </source>
</evidence>
<sequence>METGEEGDRGRRVARSRAEGDRSMSIEIQSPTAVRGRDRRLPEAVLPVGLLLALLLPLLLMPLSAVFVFAFRGGLTAFQEALDTQESQFAMRFSLVIAFATAIVNAVLGTFAAYVLSKFHFPGRGALNTVVNLPIAIPTVVVGTSLLLLWGPIGLLGKALEPYGLQPMFMPIGVLLAHLFVTFPYMLGAVKPLLDELEVTYEEAAATIGASRWQTFWHVTLPALRASIFTGALLTFAHSLGEFGATVMVSGNLRLRTQTAPLYIFAQFEAGNLAGANAVAAVLAALSFVIFFLLLNQSRPRERQR</sequence>
<evidence type="ECO:0000256" key="3">
    <source>
        <dbReference type="ARBA" id="ARBA00022448"/>
    </source>
</evidence>
<dbReference type="InterPro" id="IPR005667">
    <property type="entry name" value="Sulph_transpt2"/>
</dbReference>
<feature type="transmembrane region" description="Helical" evidence="10">
    <location>
        <begin position="273"/>
        <end position="295"/>
    </location>
</feature>
<evidence type="ECO:0000256" key="4">
    <source>
        <dbReference type="ARBA" id="ARBA00022692"/>
    </source>
</evidence>
<accession>A0A538TVN7</accession>
<dbReference type="AlphaFoldDB" id="A0A538TVN7"/>
<protein>
    <submittedName>
        <fullName evidence="12">Sulfate ABC transporter permease subunit</fullName>
    </submittedName>
</protein>
<evidence type="ECO:0000256" key="1">
    <source>
        <dbReference type="ARBA" id="ARBA00004141"/>
    </source>
</evidence>
<dbReference type="Proteomes" id="UP000319836">
    <property type="component" value="Unassembled WGS sequence"/>
</dbReference>
<feature type="transmembrane region" description="Helical" evidence="10">
    <location>
        <begin position="135"/>
        <end position="156"/>
    </location>
</feature>
<dbReference type="PROSITE" id="PS50928">
    <property type="entry name" value="ABC_TM1"/>
    <property type="match status" value="1"/>
</dbReference>
<evidence type="ECO:0000256" key="5">
    <source>
        <dbReference type="ARBA" id="ARBA00022989"/>
    </source>
</evidence>
<dbReference type="CDD" id="cd06261">
    <property type="entry name" value="TM_PBP2"/>
    <property type="match status" value="1"/>
</dbReference>
<name>A0A538TVN7_UNCEI</name>
<dbReference type="Gene3D" id="1.10.3720.10">
    <property type="entry name" value="MetI-like"/>
    <property type="match status" value="1"/>
</dbReference>
<keyword evidence="4 10" id="KW-0812">Transmembrane</keyword>
<dbReference type="SUPFAM" id="SSF161098">
    <property type="entry name" value="MetI-like"/>
    <property type="match status" value="1"/>
</dbReference>
<dbReference type="GO" id="GO:0005886">
    <property type="term" value="C:plasma membrane"/>
    <property type="evidence" value="ECO:0007669"/>
    <property type="project" value="TreeGrafter"/>
</dbReference>
<keyword evidence="3" id="KW-0813">Transport</keyword>
<dbReference type="Pfam" id="PF00528">
    <property type="entry name" value="BPD_transp_1"/>
    <property type="match status" value="1"/>
</dbReference>
<gene>
    <name evidence="12" type="ORF">E6K80_15055</name>
</gene>
<keyword evidence="5 10" id="KW-1133">Transmembrane helix</keyword>
<evidence type="ECO:0000259" key="11">
    <source>
        <dbReference type="PROSITE" id="PS50928"/>
    </source>
</evidence>
<feature type="transmembrane region" description="Helical" evidence="10">
    <location>
        <begin position="92"/>
        <end position="115"/>
    </location>
</feature>
<feature type="transmembrane region" description="Helical" evidence="10">
    <location>
        <begin position="168"/>
        <end position="187"/>
    </location>
</feature>
<dbReference type="InterPro" id="IPR000515">
    <property type="entry name" value="MetI-like"/>
</dbReference>
<evidence type="ECO:0000256" key="10">
    <source>
        <dbReference type="SAM" id="Phobius"/>
    </source>
</evidence>
<evidence type="ECO:0000313" key="12">
    <source>
        <dbReference type="EMBL" id="TMQ67692.1"/>
    </source>
</evidence>
<dbReference type="GO" id="GO:0015419">
    <property type="term" value="F:ABC-type sulfate transporter activity"/>
    <property type="evidence" value="ECO:0007669"/>
    <property type="project" value="InterPro"/>
</dbReference>
<dbReference type="EMBL" id="VBPA01000437">
    <property type="protein sequence ID" value="TMQ67692.1"/>
    <property type="molecule type" value="Genomic_DNA"/>
</dbReference>
<comment type="caution">
    <text evidence="12">The sequence shown here is derived from an EMBL/GenBank/DDBJ whole genome shotgun (WGS) entry which is preliminary data.</text>
</comment>
<reference evidence="12 13" key="1">
    <citation type="journal article" date="2019" name="Nat. Microbiol.">
        <title>Mediterranean grassland soil C-N compound turnover is dependent on rainfall and depth, and is mediated by genomically divergent microorganisms.</title>
        <authorList>
            <person name="Diamond S."/>
            <person name="Andeer P.F."/>
            <person name="Li Z."/>
            <person name="Crits-Christoph A."/>
            <person name="Burstein D."/>
            <person name="Anantharaman K."/>
            <person name="Lane K.R."/>
            <person name="Thomas B.C."/>
            <person name="Pan C."/>
            <person name="Northen T.R."/>
            <person name="Banfield J.F."/>
        </authorList>
    </citation>
    <scope>NUCLEOTIDE SEQUENCE [LARGE SCALE GENOMIC DNA]</scope>
    <source>
        <strain evidence="12">WS_10</strain>
    </source>
</reference>
<evidence type="ECO:0000256" key="2">
    <source>
        <dbReference type="ARBA" id="ARBA00011779"/>
    </source>
</evidence>
<keyword evidence="7 10" id="KW-0472">Membrane</keyword>
<feature type="region of interest" description="Disordered" evidence="9">
    <location>
        <begin position="1"/>
        <end position="21"/>
    </location>
</feature>
<keyword evidence="6" id="KW-0764">Sulfate transport</keyword>
<comment type="subcellular location">
    <subcellularLocation>
        <location evidence="1">Membrane</location>
        <topology evidence="1">Multi-pass membrane protein</topology>
    </subcellularLocation>
</comment>
<proteinExistence type="predicted"/>
<feature type="domain" description="ABC transmembrane type-1" evidence="11">
    <location>
        <begin position="91"/>
        <end position="294"/>
    </location>
</feature>
<dbReference type="InterPro" id="IPR035906">
    <property type="entry name" value="MetI-like_sf"/>
</dbReference>
<comment type="subunit">
    <text evidence="2">The complex is composed of two ATP-binding proteins (CysA), two transmembrane proteins (CysT and CysW) and a solute-binding protein (CysP).</text>
</comment>
<comment type="function">
    <text evidence="8">Part of the ABC transporter complex CysAWTP (TC 3.A.1.6.1) involved in sulfate/thiosulfate import. Probably responsible for the translocation of the substrate across the membrane.</text>
</comment>
<dbReference type="PANTHER" id="PTHR30406">
    <property type="entry name" value="SULFATE TRANSPORT SYSTEM PERMEASE PROTEIN"/>
    <property type="match status" value="1"/>
</dbReference>
<organism evidence="12 13">
    <name type="scientific">Eiseniibacteriota bacterium</name>
    <dbReference type="NCBI Taxonomy" id="2212470"/>
    <lineage>
        <taxon>Bacteria</taxon>
        <taxon>Candidatus Eiseniibacteriota</taxon>
    </lineage>
</organism>
<evidence type="ECO:0000256" key="6">
    <source>
        <dbReference type="ARBA" id="ARBA00023032"/>
    </source>
</evidence>
<evidence type="ECO:0000256" key="8">
    <source>
        <dbReference type="ARBA" id="ARBA00025323"/>
    </source>
</evidence>
<evidence type="ECO:0000256" key="7">
    <source>
        <dbReference type="ARBA" id="ARBA00023136"/>
    </source>
</evidence>
<feature type="transmembrane region" description="Helical" evidence="10">
    <location>
        <begin position="44"/>
        <end position="71"/>
    </location>
</feature>
<dbReference type="NCBIfam" id="TIGR00969">
    <property type="entry name" value="3a0106s02"/>
    <property type="match status" value="1"/>
</dbReference>